<evidence type="ECO:0000313" key="2">
    <source>
        <dbReference type="Proteomes" id="UP001061991"/>
    </source>
</evidence>
<keyword evidence="2" id="KW-1185">Reference proteome</keyword>
<gene>
    <name evidence="1" type="ORF">N8E88_06230</name>
</gene>
<evidence type="ECO:0000313" key="1">
    <source>
        <dbReference type="EMBL" id="UXN57885.1"/>
    </source>
</evidence>
<geneLocation type="plasmid" evidence="1 2">
    <name>p_unnamed2</name>
</geneLocation>
<name>A0ACD4CWB5_9HYPH</name>
<keyword evidence="1" id="KW-0614">Plasmid</keyword>
<proteinExistence type="predicted"/>
<sequence length="322" mass="34567">MNRTPHHMLTRRGFCLCCIAATTFGVSGGWLTPREAYAQAKNIVDMIRDHAATDPVKVTRLRQTVSVLEGSGGNIAVLTGSDGKVMIDAGITASKPRVLEALASLGKEPITRLINTHWHFDHTDGNEWLHGEGAAILAHANTRKHLQSAQRVEAWDFNFPAAPSGAIPNEVFSADRTLQVNGSTLELKCYTPAHTDSDIAVRFTEADVLHTGDTFWNGIYPFIDYSTGGSIGGMIAAAEANVAMAGRETIVIPGHGPIGDRAGLLAYRDMLVATHANVSSLKAKAMSLEQVIAAGPTAAFDDKWGKFVIDPAFFTRLVYEGA</sequence>
<accession>A0ACD4CWB5</accession>
<reference evidence="1" key="1">
    <citation type="submission" date="2022-09" db="EMBL/GenBank/DDBJ databases">
        <title>Interaction between co-microsymbionts with complementary sets of symbiotic genes in legume-rhizobium systems.</title>
        <authorList>
            <person name="Safronova V."/>
            <person name="Sazanova A."/>
            <person name="Afonin A."/>
            <person name="Chirak E."/>
        </authorList>
    </citation>
    <scope>NUCLEOTIDE SEQUENCE</scope>
    <source>
        <strain evidence="1">A18/3m</strain>
    </source>
</reference>
<dbReference type="EMBL" id="CP104971">
    <property type="protein sequence ID" value="UXN57885.1"/>
    <property type="molecule type" value="Genomic_DNA"/>
</dbReference>
<protein>
    <submittedName>
        <fullName evidence="1">MBL fold metallo-hydrolase</fullName>
    </submittedName>
</protein>
<organism evidence="1 2">
    <name type="scientific">Phyllobacterium zundukense</name>
    <dbReference type="NCBI Taxonomy" id="1867719"/>
    <lineage>
        <taxon>Bacteria</taxon>
        <taxon>Pseudomonadati</taxon>
        <taxon>Pseudomonadota</taxon>
        <taxon>Alphaproteobacteria</taxon>
        <taxon>Hyphomicrobiales</taxon>
        <taxon>Phyllobacteriaceae</taxon>
        <taxon>Phyllobacterium</taxon>
    </lineage>
</organism>
<dbReference type="Proteomes" id="UP001061991">
    <property type="component" value="Plasmid p_unnamed2"/>
</dbReference>